<dbReference type="AlphaFoldDB" id="Q6BIX3"/>
<dbReference type="OrthoDB" id="4020944at2759"/>
<dbReference type="KEGG" id="dha:DEHA2G06908g"/>
<proteinExistence type="predicted"/>
<sequence>MNNEEPSTDYGLSSEIDIIFSEMKENKKSKNVGETSQAASLQFASQPKDDKINEKDTYKENKRVCTDVENADDKLITWAARLELESISLKEIVTGNLGHIFKQNYDFLKVACEEITTKLSQMASQMEEMKKVSSGCDIDERLIETVNALSEKVTTIEKPCSSRDRRNSIESIQTIISEKVDYSLTNNKSIKAIIKSVEKMSHNLEKKDRPLQDNTCDSNKPSSENETKMCNILEAHDKATLDKLTSLQKSISDNVQGTNPPLTQEIASIKQYLKLLLPRIVGLETNSKRLYHDYHELHNLLSTHIHSNPMQADSIVSSDNSPDGSTVPSTSKRILNQVSVPDNLDQKKRRLI</sequence>
<dbReference type="Proteomes" id="UP000000599">
    <property type="component" value="Chromosome G"/>
</dbReference>
<dbReference type="Pfam" id="PF09074">
    <property type="entry name" value="Mer2"/>
    <property type="match status" value="1"/>
</dbReference>
<name>Q6BIX3_DEBHA</name>
<dbReference type="OMA" id="CNILEAH"/>
<dbReference type="InterPro" id="IPR015159">
    <property type="entry name" value="Rec107"/>
</dbReference>
<feature type="region of interest" description="Disordered" evidence="1">
    <location>
        <begin position="26"/>
        <end position="55"/>
    </location>
</feature>
<gene>
    <name evidence="2" type="ordered locus">DEHA2G06908g</name>
</gene>
<dbReference type="EMBL" id="CR382139">
    <property type="protein sequence ID" value="CAG90309.2"/>
    <property type="molecule type" value="Genomic_DNA"/>
</dbReference>
<feature type="region of interest" description="Disordered" evidence="1">
    <location>
        <begin position="311"/>
        <end position="332"/>
    </location>
</feature>
<dbReference type="GO" id="GO:0007131">
    <property type="term" value="P:reciprocal meiotic recombination"/>
    <property type="evidence" value="ECO:0007669"/>
    <property type="project" value="InterPro"/>
</dbReference>
<dbReference type="eggNOG" id="ENOG502T6AG">
    <property type="taxonomic scope" value="Eukaryota"/>
</dbReference>
<feature type="region of interest" description="Disordered" evidence="1">
    <location>
        <begin position="205"/>
        <end position="225"/>
    </location>
</feature>
<evidence type="ECO:0000313" key="2">
    <source>
        <dbReference type="EMBL" id="CAG90309.2"/>
    </source>
</evidence>
<evidence type="ECO:0000256" key="1">
    <source>
        <dbReference type="SAM" id="MobiDB-lite"/>
    </source>
</evidence>
<dbReference type="HOGENOM" id="CLU_787603_0_0_1"/>
<evidence type="ECO:0000313" key="3">
    <source>
        <dbReference type="Proteomes" id="UP000000599"/>
    </source>
</evidence>
<protein>
    <submittedName>
        <fullName evidence="2">DEHA2G06908p</fullName>
    </submittedName>
</protein>
<dbReference type="GeneID" id="2904727"/>
<organism evidence="2 3">
    <name type="scientific">Debaryomyces hansenii (strain ATCC 36239 / CBS 767 / BCRC 21394 / JCM 1990 / NBRC 0083 / IGC 2968)</name>
    <name type="common">Yeast</name>
    <name type="synonym">Torulaspora hansenii</name>
    <dbReference type="NCBI Taxonomy" id="284592"/>
    <lineage>
        <taxon>Eukaryota</taxon>
        <taxon>Fungi</taxon>
        <taxon>Dikarya</taxon>
        <taxon>Ascomycota</taxon>
        <taxon>Saccharomycotina</taxon>
        <taxon>Pichiomycetes</taxon>
        <taxon>Debaryomycetaceae</taxon>
        <taxon>Debaryomyces</taxon>
    </lineage>
</organism>
<feature type="compositionally biased region" description="Polar residues" evidence="1">
    <location>
        <begin position="212"/>
        <end position="224"/>
    </location>
</feature>
<dbReference type="RefSeq" id="XP_461848.2">
    <property type="nucleotide sequence ID" value="XM_461848.1"/>
</dbReference>
<feature type="compositionally biased region" description="Polar residues" evidence="1">
    <location>
        <begin position="32"/>
        <end position="45"/>
    </location>
</feature>
<accession>Q6BIX3</accession>
<dbReference type="InParanoid" id="Q6BIX3"/>
<keyword evidence="3" id="KW-1185">Reference proteome</keyword>
<reference evidence="2 3" key="1">
    <citation type="journal article" date="2004" name="Nature">
        <title>Genome evolution in yeasts.</title>
        <authorList>
            <consortium name="Genolevures"/>
            <person name="Dujon B."/>
            <person name="Sherman D."/>
            <person name="Fischer G."/>
            <person name="Durrens P."/>
            <person name="Casaregola S."/>
            <person name="Lafontaine I."/>
            <person name="de Montigny J."/>
            <person name="Marck C."/>
            <person name="Neuveglise C."/>
            <person name="Talla E."/>
            <person name="Goffard N."/>
            <person name="Frangeul L."/>
            <person name="Aigle M."/>
            <person name="Anthouard V."/>
            <person name="Babour A."/>
            <person name="Barbe V."/>
            <person name="Barnay S."/>
            <person name="Blanchin S."/>
            <person name="Beckerich J.M."/>
            <person name="Beyne E."/>
            <person name="Bleykasten C."/>
            <person name="Boisrame A."/>
            <person name="Boyer J."/>
            <person name="Cattolico L."/>
            <person name="Confanioleri F."/>
            <person name="de Daruvar A."/>
            <person name="Despons L."/>
            <person name="Fabre E."/>
            <person name="Fairhead C."/>
            <person name="Ferry-Dumazet H."/>
            <person name="Groppi A."/>
            <person name="Hantraye F."/>
            <person name="Hennequin C."/>
            <person name="Jauniaux N."/>
            <person name="Joyet P."/>
            <person name="Kachouri R."/>
            <person name="Kerrest A."/>
            <person name="Koszul R."/>
            <person name="Lemaire M."/>
            <person name="Lesur I."/>
            <person name="Ma L."/>
            <person name="Muller H."/>
            <person name="Nicaud J.M."/>
            <person name="Nikolski M."/>
            <person name="Oztas S."/>
            <person name="Ozier-Kalogeropoulos O."/>
            <person name="Pellenz S."/>
            <person name="Potier S."/>
            <person name="Richard G.F."/>
            <person name="Straub M.L."/>
            <person name="Suleau A."/>
            <person name="Swennene D."/>
            <person name="Tekaia F."/>
            <person name="Wesolowski-Louvel M."/>
            <person name="Westhof E."/>
            <person name="Wirth B."/>
            <person name="Zeniou-Meyer M."/>
            <person name="Zivanovic I."/>
            <person name="Bolotin-Fukuhara M."/>
            <person name="Thierry A."/>
            <person name="Bouchier C."/>
            <person name="Caudron B."/>
            <person name="Scarpelli C."/>
            <person name="Gaillardin C."/>
            <person name="Weissenbach J."/>
            <person name="Wincker P."/>
            <person name="Souciet J.L."/>
        </authorList>
    </citation>
    <scope>NUCLEOTIDE SEQUENCE [LARGE SCALE GENOMIC DNA]</scope>
    <source>
        <strain evidence="3">ATCC 36239 / CBS 767 / BCRC 21394 / JCM 1990 / NBRC 0083 / IGC 2968</strain>
    </source>
</reference>
<dbReference type="GO" id="GO:0000794">
    <property type="term" value="C:condensed nuclear chromosome"/>
    <property type="evidence" value="ECO:0007669"/>
    <property type="project" value="InterPro"/>
</dbReference>